<evidence type="ECO:0000313" key="8">
    <source>
        <dbReference type="Proteomes" id="UP000001068"/>
    </source>
</evidence>
<protein>
    <submittedName>
        <fullName evidence="7">Amino acid permease-associated region</fullName>
    </submittedName>
</protein>
<feature type="transmembrane region" description="Helical" evidence="6">
    <location>
        <begin position="165"/>
        <end position="183"/>
    </location>
</feature>
<keyword evidence="4 6" id="KW-1133">Transmembrane helix</keyword>
<dbReference type="GO" id="GO:0022857">
    <property type="term" value="F:transmembrane transporter activity"/>
    <property type="evidence" value="ECO:0007669"/>
    <property type="project" value="InterPro"/>
</dbReference>
<gene>
    <name evidence="7" type="ordered locus">Desmu_1296</name>
</gene>
<dbReference type="OrthoDB" id="43026at2157"/>
<feature type="transmembrane region" description="Helical" evidence="6">
    <location>
        <begin position="357"/>
        <end position="380"/>
    </location>
</feature>
<dbReference type="GO" id="GO:0005886">
    <property type="term" value="C:plasma membrane"/>
    <property type="evidence" value="ECO:0007669"/>
    <property type="project" value="UniProtKB-SubCell"/>
</dbReference>
<dbReference type="Proteomes" id="UP000001068">
    <property type="component" value="Chromosome"/>
</dbReference>
<dbReference type="AlphaFoldDB" id="E8R7C5"/>
<organism evidence="7 8">
    <name type="scientific">Desulfurococcus mucosus (strain ATCC 35584 / DSM 2162 / JCM 9187 / O7/1)</name>
    <dbReference type="NCBI Taxonomy" id="765177"/>
    <lineage>
        <taxon>Archaea</taxon>
        <taxon>Thermoproteota</taxon>
        <taxon>Thermoprotei</taxon>
        <taxon>Desulfurococcales</taxon>
        <taxon>Desulfurococcaceae</taxon>
        <taxon>Desulfurococcus</taxon>
    </lineage>
</organism>
<keyword evidence="5 6" id="KW-0472">Membrane</keyword>
<dbReference type="STRING" id="765177.Desmu_1296"/>
<dbReference type="eggNOG" id="arCOG00009">
    <property type="taxonomic scope" value="Archaea"/>
</dbReference>
<dbReference type="GeneID" id="10154018"/>
<feature type="transmembrane region" description="Helical" evidence="6">
    <location>
        <begin position="236"/>
        <end position="263"/>
    </location>
</feature>
<feature type="transmembrane region" description="Helical" evidence="6">
    <location>
        <begin position="40"/>
        <end position="59"/>
    </location>
</feature>
<dbReference type="InterPro" id="IPR002293">
    <property type="entry name" value="AA/rel_permease1"/>
</dbReference>
<dbReference type="InterPro" id="IPR050367">
    <property type="entry name" value="APC_superfamily"/>
</dbReference>
<dbReference type="Pfam" id="PF13520">
    <property type="entry name" value="AA_permease_2"/>
    <property type="match status" value="1"/>
</dbReference>
<sequence precursor="true">MSLKRVLDWYHILALGVAGIVGTSWVYLNTTFYDLYGPGGVILGYIVATVMASLMALAYSEMGSAINREGGEVAFVYPALGAAGSFFVAWMFLLGMLAAALSFYVIGIAFLLSWVFPQLNTMPLYYVAGYPVYLPWIIVGYISALIVFALNYFGAKLTGNVQTALFILLILCGAILVAVAAIYGSLNNFMPPFKPGTDPAVSAFRFALLGIGYLSGFETLPMIAEESKVSPRKFGYLVALSAVLAGMFYTLMMFAGALIIPWQGSSTVAPRGLIDEMSMIHPALGWVAWLASFLGLVTSWIPALMTVSRMIYALARGGLFPKQFEYLHPKYGVPTRAMVFVLAISLILGLLGRKGLVWFLDVSGVTLGVCWLTTVITMLICRKRYPQLERPFRVPAAWLVGPLALIIGLIVVVTPLIPGTDVSLVWPYEYVLLIAWVLLGIFVYFAYVRKRIREIGLEKVAKGLLGEYYDELYGERK</sequence>
<dbReference type="PANTHER" id="PTHR42770">
    <property type="entry name" value="AMINO ACID TRANSPORTER-RELATED"/>
    <property type="match status" value="1"/>
</dbReference>
<accession>E8R7C5</accession>
<keyword evidence="3 6" id="KW-0812">Transmembrane</keyword>
<feature type="transmembrane region" description="Helical" evidence="6">
    <location>
        <begin position="80"/>
        <end position="113"/>
    </location>
</feature>
<keyword evidence="2" id="KW-1003">Cell membrane</keyword>
<reference evidence="7 8" key="2">
    <citation type="journal article" date="2011" name="Stand. Genomic Sci.">
        <title>Complete genome sequence of Desulfurococcus mucosus type strain (O7/1).</title>
        <authorList>
            <person name="Wirth R."/>
            <person name="Chertkov O."/>
            <person name="Held B."/>
            <person name="Lapidus A."/>
            <person name="Nolan M."/>
            <person name="Lucas S."/>
            <person name="Hammon N."/>
            <person name="Deshpande S."/>
            <person name="Cheng J.F."/>
            <person name="Tapia R."/>
            <person name="Han C."/>
            <person name="Goodwin L."/>
            <person name="Pitluck S."/>
            <person name="Liolios K."/>
            <person name="Ioanna P."/>
            <person name="Ivanova N."/>
            <person name="Mavromatis K."/>
            <person name="Mikhailova N."/>
            <person name="Pati A."/>
            <person name="Chen A."/>
            <person name="Palaniappan K."/>
            <person name="Land M."/>
            <person name="Hauser L."/>
            <person name="Chang Y.J."/>
            <person name="Jeffries C.D."/>
            <person name="Bilek Y."/>
            <person name="Hader T."/>
            <person name="Rohde M."/>
            <person name="Spring S."/>
            <person name="Sikorski J."/>
            <person name="Goker M."/>
            <person name="Woyke T."/>
            <person name="Bristow J."/>
            <person name="Eisen J.A."/>
            <person name="Markowitz V."/>
            <person name="Hugenholtz P."/>
            <person name="Kyrpides N.C."/>
            <person name="Klenk H.P."/>
        </authorList>
    </citation>
    <scope>NUCLEOTIDE SEQUENCE [LARGE SCALE GENOMIC DNA]</scope>
    <source>
        <strain evidence="8">ATCC 35584 / DSM 2162 / JCM 9187 / O7/1</strain>
    </source>
</reference>
<feature type="transmembrane region" description="Helical" evidence="6">
    <location>
        <begin position="203"/>
        <end position="224"/>
    </location>
</feature>
<name>E8R7C5_DESM0</name>
<keyword evidence="8" id="KW-1185">Reference proteome</keyword>
<evidence type="ECO:0000256" key="6">
    <source>
        <dbReference type="SAM" id="Phobius"/>
    </source>
</evidence>
<feature type="transmembrane region" description="Helical" evidence="6">
    <location>
        <begin position="283"/>
        <end position="312"/>
    </location>
</feature>
<evidence type="ECO:0000256" key="5">
    <source>
        <dbReference type="ARBA" id="ARBA00023136"/>
    </source>
</evidence>
<evidence type="ECO:0000256" key="2">
    <source>
        <dbReference type="ARBA" id="ARBA00022475"/>
    </source>
</evidence>
<comment type="subcellular location">
    <subcellularLocation>
        <location evidence="1">Cell membrane</location>
        <topology evidence="1">Multi-pass membrane protein</topology>
    </subcellularLocation>
</comment>
<dbReference type="PANTHER" id="PTHR42770:SF7">
    <property type="entry name" value="MEMBRANE PROTEIN"/>
    <property type="match status" value="1"/>
</dbReference>
<dbReference type="Gene3D" id="1.20.1740.10">
    <property type="entry name" value="Amino acid/polyamine transporter I"/>
    <property type="match status" value="1"/>
</dbReference>
<dbReference type="RefSeq" id="WP_013562812.1">
    <property type="nucleotide sequence ID" value="NC_014961.1"/>
</dbReference>
<evidence type="ECO:0000256" key="3">
    <source>
        <dbReference type="ARBA" id="ARBA00022692"/>
    </source>
</evidence>
<evidence type="ECO:0000256" key="4">
    <source>
        <dbReference type="ARBA" id="ARBA00022989"/>
    </source>
</evidence>
<feature type="transmembrane region" description="Helical" evidence="6">
    <location>
        <begin position="333"/>
        <end position="351"/>
    </location>
</feature>
<evidence type="ECO:0000256" key="1">
    <source>
        <dbReference type="ARBA" id="ARBA00004651"/>
    </source>
</evidence>
<proteinExistence type="predicted"/>
<dbReference type="HOGENOM" id="CLU_007946_15_13_2"/>
<feature type="transmembrane region" description="Helical" evidence="6">
    <location>
        <begin position="430"/>
        <end position="448"/>
    </location>
</feature>
<feature type="transmembrane region" description="Helical" evidence="6">
    <location>
        <begin position="7"/>
        <end position="28"/>
    </location>
</feature>
<feature type="transmembrane region" description="Helical" evidence="6">
    <location>
        <begin position="392"/>
        <end position="418"/>
    </location>
</feature>
<dbReference type="PIRSF" id="PIRSF006060">
    <property type="entry name" value="AA_transporter"/>
    <property type="match status" value="1"/>
</dbReference>
<dbReference type="EMBL" id="CP002363">
    <property type="protein sequence ID" value="ADV65590.1"/>
    <property type="molecule type" value="Genomic_DNA"/>
</dbReference>
<feature type="transmembrane region" description="Helical" evidence="6">
    <location>
        <begin position="133"/>
        <end position="153"/>
    </location>
</feature>
<evidence type="ECO:0000313" key="7">
    <source>
        <dbReference type="EMBL" id="ADV65590.1"/>
    </source>
</evidence>
<dbReference type="KEGG" id="dmu:Desmu_1296"/>
<reference evidence="8" key="1">
    <citation type="submission" date="2010-11" db="EMBL/GenBank/DDBJ databases">
        <title>The complete genome of Desulfurococcus mucosus DSM 2162.</title>
        <authorList>
            <consortium name="US DOE Joint Genome Institute (JGI-PGF)"/>
            <person name="Lucas S."/>
            <person name="Copeland A."/>
            <person name="Lapidus A."/>
            <person name="Bruce D."/>
            <person name="Goodwin L."/>
            <person name="Pitluck S."/>
            <person name="Kyrpides N."/>
            <person name="Mavromatis K."/>
            <person name="Pagani I."/>
            <person name="Ivanova N."/>
            <person name="Ovchinnikova G."/>
            <person name="Chertkov O."/>
            <person name="Held B."/>
            <person name="Brettin T."/>
            <person name="Detter J.C."/>
            <person name="Tapia R."/>
            <person name="Han C."/>
            <person name="Land M."/>
            <person name="Hauser L."/>
            <person name="Markowitz V."/>
            <person name="Cheng J.-F."/>
            <person name="Hugenholtz P."/>
            <person name="Woyke T."/>
            <person name="Wu D."/>
            <person name="Wirth R."/>
            <person name="Bilek Y."/>
            <person name="Hader T."/>
            <person name="Klenk H.-P."/>
            <person name="Eisen J.A."/>
        </authorList>
    </citation>
    <scope>NUCLEOTIDE SEQUENCE [LARGE SCALE GENOMIC DNA]</scope>
    <source>
        <strain evidence="8">ATCC 35584 / DSM 2162 / JCM 9187 / O7/1</strain>
    </source>
</reference>